<reference evidence="2 3" key="1">
    <citation type="submission" date="2017-04" db="EMBL/GenBank/DDBJ databases">
        <title>Genome Sequence of the Model Brown-Rot Fungus Postia placenta SB12.</title>
        <authorList>
            <consortium name="DOE Joint Genome Institute"/>
            <person name="Gaskell J."/>
            <person name="Kersten P."/>
            <person name="Larrondo L.F."/>
            <person name="Canessa P."/>
            <person name="Martinez D."/>
            <person name="Hibbett D."/>
            <person name="Schmoll M."/>
            <person name="Kubicek C.P."/>
            <person name="Martinez A.T."/>
            <person name="Yadav J."/>
            <person name="Master E."/>
            <person name="Magnuson J.K."/>
            <person name="James T."/>
            <person name="Yaver D."/>
            <person name="Berka R."/>
            <person name="Labutti K."/>
            <person name="Lipzen A."/>
            <person name="Aerts A."/>
            <person name="Barry K."/>
            <person name="Henrissat B."/>
            <person name="Blanchette R."/>
            <person name="Grigoriev I."/>
            <person name="Cullen D."/>
        </authorList>
    </citation>
    <scope>NUCLEOTIDE SEQUENCE [LARGE SCALE GENOMIC DNA]</scope>
    <source>
        <strain evidence="2 3">MAD-698-R-SB12</strain>
    </source>
</reference>
<dbReference type="OrthoDB" id="10324186at2759"/>
<gene>
    <name evidence="2" type="ORF">POSPLADRAFT_1043458</name>
</gene>
<feature type="region of interest" description="Disordered" evidence="1">
    <location>
        <begin position="42"/>
        <end position="202"/>
    </location>
</feature>
<protein>
    <submittedName>
        <fullName evidence="2">Uncharacterized protein</fullName>
    </submittedName>
</protein>
<keyword evidence="3" id="KW-1185">Reference proteome</keyword>
<dbReference type="Proteomes" id="UP000194127">
    <property type="component" value="Unassembled WGS sequence"/>
</dbReference>
<evidence type="ECO:0000313" key="3">
    <source>
        <dbReference type="Proteomes" id="UP000194127"/>
    </source>
</evidence>
<evidence type="ECO:0000256" key="1">
    <source>
        <dbReference type="SAM" id="MobiDB-lite"/>
    </source>
</evidence>
<sequence>MIKRGAARLSRPITGSAWSRHLRKTIRAYNTSLRPAFDKSEVPCTSLLPRPGQLRRPHPASSESQIRREHTCRPRSQKPEARSQKPTSGILQGGSGAGSPHARVRARVAHRTRDENACGMRYARGRHGRAAGARASPSRVGRSGDARRLRAPAPRRAAPRPAPASLPSGAVGSGYRGPSVGPPLGRVSTGHRGSGRVGQRTAALGGVPGTVRARACAPQIVATAAVHARACGGVVCVHEGEGKGKGKGEGECIFGQWTGGGGHPAASMGMFHVDGAITRGAELLRAGITARMGAHLEHEEPKGGRDGDEAGVFVKISQKGALSHACPRGLLVKPIEEK</sequence>
<feature type="compositionally biased region" description="Basic and acidic residues" evidence="1">
    <location>
        <begin position="65"/>
        <end position="83"/>
    </location>
</feature>
<proteinExistence type="predicted"/>
<organism evidence="2 3">
    <name type="scientific">Postia placenta MAD-698-R-SB12</name>
    <dbReference type="NCBI Taxonomy" id="670580"/>
    <lineage>
        <taxon>Eukaryota</taxon>
        <taxon>Fungi</taxon>
        <taxon>Dikarya</taxon>
        <taxon>Basidiomycota</taxon>
        <taxon>Agaricomycotina</taxon>
        <taxon>Agaricomycetes</taxon>
        <taxon>Polyporales</taxon>
        <taxon>Adustoporiaceae</taxon>
        <taxon>Rhodonia</taxon>
    </lineage>
</organism>
<dbReference type="RefSeq" id="XP_024342667.1">
    <property type="nucleotide sequence ID" value="XM_024478316.1"/>
</dbReference>
<dbReference type="EMBL" id="KZ110592">
    <property type="protein sequence ID" value="OSX65873.1"/>
    <property type="molecule type" value="Genomic_DNA"/>
</dbReference>
<name>A0A1X6NBV6_9APHY</name>
<evidence type="ECO:0000313" key="2">
    <source>
        <dbReference type="EMBL" id="OSX65873.1"/>
    </source>
</evidence>
<accession>A0A1X6NBV6</accession>
<feature type="compositionally biased region" description="Low complexity" evidence="1">
    <location>
        <begin position="130"/>
        <end position="141"/>
    </location>
</feature>
<dbReference type="AlphaFoldDB" id="A0A1X6NBV6"/>
<dbReference type="GeneID" id="36323266"/>